<keyword evidence="2 4" id="KW-0040">ANK repeat</keyword>
<evidence type="ECO:0000313" key="7">
    <source>
        <dbReference type="WBParaSite" id="nRc.2.0.1.t38731-RA"/>
    </source>
</evidence>
<evidence type="ECO:0000256" key="3">
    <source>
        <dbReference type="ARBA" id="ARBA00038122"/>
    </source>
</evidence>
<dbReference type="InterPro" id="IPR058889">
    <property type="entry name" value="WHD_SOWAHA-C"/>
</dbReference>
<dbReference type="SUPFAM" id="SSF48403">
    <property type="entry name" value="Ankyrin repeat"/>
    <property type="match status" value="1"/>
</dbReference>
<dbReference type="PROSITE" id="PS50297">
    <property type="entry name" value="ANK_REP_REGION"/>
    <property type="match status" value="1"/>
</dbReference>
<dbReference type="Pfam" id="PF12796">
    <property type="entry name" value="Ank_2"/>
    <property type="match status" value="1"/>
</dbReference>
<dbReference type="Pfam" id="PF25877">
    <property type="entry name" value="WHD_SOWAH"/>
    <property type="match status" value="1"/>
</dbReference>
<feature type="repeat" description="ANK" evidence="4">
    <location>
        <begin position="251"/>
        <end position="275"/>
    </location>
</feature>
<dbReference type="InterPro" id="IPR002110">
    <property type="entry name" value="Ankyrin_rpt"/>
</dbReference>
<dbReference type="OMA" id="PIAHEWL"/>
<organism evidence="6 7">
    <name type="scientific">Romanomermis culicivorax</name>
    <name type="common">Nematode worm</name>
    <dbReference type="NCBI Taxonomy" id="13658"/>
    <lineage>
        <taxon>Eukaryota</taxon>
        <taxon>Metazoa</taxon>
        <taxon>Ecdysozoa</taxon>
        <taxon>Nematoda</taxon>
        <taxon>Enoplea</taxon>
        <taxon>Dorylaimia</taxon>
        <taxon>Mermithida</taxon>
        <taxon>Mermithoidea</taxon>
        <taxon>Mermithidae</taxon>
        <taxon>Romanomermis</taxon>
    </lineage>
</organism>
<evidence type="ECO:0000256" key="2">
    <source>
        <dbReference type="ARBA" id="ARBA00023043"/>
    </source>
</evidence>
<dbReference type="Gene3D" id="1.25.40.20">
    <property type="entry name" value="Ankyrin repeat-containing domain"/>
    <property type="match status" value="1"/>
</dbReference>
<accession>A0A915KLP3</accession>
<name>A0A915KLP3_ROMCU</name>
<keyword evidence="6" id="KW-1185">Reference proteome</keyword>
<dbReference type="Proteomes" id="UP000887565">
    <property type="component" value="Unplaced"/>
</dbReference>
<dbReference type="PANTHER" id="PTHR14491">
    <property type="entry name" value="SOSONDOWAH, ISOFORM G"/>
    <property type="match status" value="1"/>
</dbReference>
<sequence length="297" mass="33183">MDIEELVRKKFLDSAGRLTYDELVESFKENFINDEQFKTDFKKAVNRLATVKHEQDRKYLVLKPKYQHNQKKMFPDGLKSSILEALKSDDTTTRQQNVSSTLSDFDLILDSLEFSINNNNAPVVTSPIPEITVTDNSANIEERLTDDSVIASVIQEATEDKSEDVHVQHKVVNTDRNVKASCESIESQSSSSGTANRSRLNSSEENVSVNSISLGEDELKWILASALSDLARIKNLLSKNADLANYVDFTNGYTALHYAAKNGVLVVVQLLMTVGKMDVDRKSNSALMFLSVPVQIE</sequence>
<reference evidence="7" key="1">
    <citation type="submission" date="2022-11" db="UniProtKB">
        <authorList>
            <consortium name="WormBaseParasite"/>
        </authorList>
    </citation>
    <scope>IDENTIFICATION</scope>
</reference>
<dbReference type="WBParaSite" id="nRc.2.0.1.t38731-RA">
    <property type="protein sequence ID" value="nRc.2.0.1.t38731-RA"/>
    <property type="gene ID" value="nRc.2.0.1.g38731"/>
</dbReference>
<dbReference type="InterPro" id="IPR036770">
    <property type="entry name" value="Ankyrin_rpt-contain_sf"/>
</dbReference>
<protein>
    <recommendedName>
        <fullName evidence="5">SOWAHA-C winged helix-turn-helix domain-containing protein</fullName>
    </recommendedName>
</protein>
<dbReference type="PROSITE" id="PS50088">
    <property type="entry name" value="ANK_REPEAT"/>
    <property type="match status" value="1"/>
</dbReference>
<proteinExistence type="inferred from homology"/>
<evidence type="ECO:0000256" key="1">
    <source>
        <dbReference type="ARBA" id="ARBA00022737"/>
    </source>
</evidence>
<dbReference type="SMART" id="SM00248">
    <property type="entry name" value="ANK"/>
    <property type="match status" value="1"/>
</dbReference>
<keyword evidence="1" id="KW-0677">Repeat</keyword>
<feature type="domain" description="SOWAHA-C winged helix-turn-helix" evidence="5">
    <location>
        <begin position="5"/>
        <end position="71"/>
    </location>
</feature>
<evidence type="ECO:0000259" key="5">
    <source>
        <dbReference type="Pfam" id="PF25877"/>
    </source>
</evidence>
<evidence type="ECO:0000313" key="6">
    <source>
        <dbReference type="Proteomes" id="UP000887565"/>
    </source>
</evidence>
<comment type="similarity">
    <text evidence="3">Belongs to the SOWAH family.</text>
</comment>
<dbReference type="AlphaFoldDB" id="A0A915KLP3"/>
<evidence type="ECO:0000256" key="4">
    <source>
        <dbReference type="PROSITE-ProRule" id="PRU00023"/>
    </source>
</evidence>
<dbReference type="PANTHER" id="PTHR14491:SF7">
    <property type="entry name" value="SOSONDOWAH, ISOFORM G"/>
    <property type="match status" value="1"/>
</dbReference>